<name>A0A7H0VFT9_9FLAO</name>
<proteinExistence type="predicted"/>
<feature type="transmembrane region" description="Helical" evidence="1">
    <location>
        <begin position="36"/>
        <end position="58"/>
    </location>
</feature>
<sequence length="124" mass="14438">MNRFLHFLSYLQFPLFAGALYYYMRPIWEREEILLSLNTALMLTGLALSFVSLVNPKASKQQLSDVNRRILFWILMPSLLLMFGLSLFWYWQGTEIRSLGQSLLFLAIGMLSVLRVLSLPSEEQ</sequence>
<evidence type="ECO:0000313" key="3">
    <source>
        <dbReference type="Proteomes" id="UP000516305"/>
    </source>
</evidence>
<dbReference type="EMBL" id="CP060139">
    <property type="protein sequence ID" value="QNR24587.1"/>
    <property type="molecule type" value="Genomic_DNA"/>
</dbReference>
<reference evidence="2 3" key="1">
    <citation type="submission" date="2020-08" db="EMBL/GenBank/DDBJ databases">
        <title>Croceimicrobium hydrocarbonivorans gen. nov., sp. nov., a novel marine bacterium isolated from a bacterial consortium that degrades polyethylene terephthalate.</title>
        <authorList>
            <person name="Liu R."/>
        </authorList>
    </citation>
    <scope>NUCLEOTIDE SEQUENCE [LARGE SCALE GENOMIC DNA]</scope>
    <source>
        <strain evidence="2 3">A20-9</strain>
    </source>
</reference>
<keyword evidence="3" id="KW-1185">Reference proteome</keyword>
<feature type="transmembrane region" description="Helical" evidence="1">
    <location>
        <begin position="98"/>
        <end position="117"/>
    </location>
</feature>
<keyword evidence="1" id="KW-0812">Transmembrane</keyword>
<dbReference type="AlphaFoldDB" id="A0A7H0VFT9"/>
<keyword evidence="1" id="KW-1133">Transmembrane helix</keyword>
<evidence type="ECO:0000313" key="2">
    <source>
        <dbReference type="EMBL" id="QNR24587.1"/>
    </source>
</evidence>
<organism evidence="2 3">
    <name type="scientific">Croceimicrobium hydrocarbonivorans</name>
    <dbReference type="NCBI Taxonomy" id="2761580"/>
    <lineage>
        <taxon>Bacteria</taxon>
        <taxon>Pseudomonadati</taxon>
        <taxon>Bacteroidota</taxon>
        <taxon>Flavobacteriia</taxon>
        <taxon>Flavobacteriales</taxon>
        <taxon>Owenweeksiaceae</taxon>
        <taxon>Croceimicrobium</taxon>
    </lineage>
</organism>
<keyword evidence="1" id="KW-0472">Membrane</keyword>
<dbReference type="KEGG" id="chyd:H4K34_01730"/>
<dbReference type="Proteomes" id="UP000516305">
    <property type="component" value="Chromosome"/>
</dbReference>
<accession>A0A7H0VFT9</accession>
<protein>
    <submittedName>
        <fullName evidence="2">Uncharacterized protein</fullName>
    </submittedName>
</protein>
<dbReference type="RefSeq" id="WP_210759114.1">
    <property type="nucleotide sequence ID" value="NZ_CP060139.1"/>
</dbReference>
<feature type="transmembrane region" description="Helical" evidence="1">
    <location>
        <begin position="7"/>
        <end position="24"/>
    </location>
</feature>
<gene>
    <name evidence="2" type="ORF">H4K34_01730</name>
</gene>
<evidence type="ECO:0000256" key="1">
    <source>
        <dbReference type="SAM" id="Phobius"/>
    </source>
</evidence>
<feature type="transmembrane region" description="Helical" evidence="1">
    <location>
        <begin position="70"/>
        <end position="92"/>
    </location>
</feature>